<keyword evidence="2" id="KW-1185">Reference proteome</keyword>
<dbReference type="HOGENOM" id="CLU_2153972_0_0_9"/>
<comment type="caution">
    <text evidence="1">The sequence shown here is derived from an EMBL/GenBank/DDBJ whole genome shotgun (WGS) entry which is preliminary data.</text>
</comment>
<evidence type="ECO:0000313" key="2">
    <source>
        <dbReference type="Proteomes" id="UP000003340"/>
    </source>
</evidence>
<reference evidence="1 2" key="2">
    <citation type="submission" date="2009-02" db="EMBL/GenBank/DDBJ databases">
        <title>Draft genome sequence of Clostridium methylpentosum (DSM 5476).</title>
        <authorList>
            <person name="Sudarsanam P."/>
            <person name="Ley R."/>
            <person name="Guruge J."/>
            <person name="Turnbaugh P.J."/>
            <person name="Mahowald M."/>
            <person name="Liep D."/>
            <person name="Gordon J."/>
        </authorList>
    </citation>
    <scope>NUCLEOTIDE SEQUENCE [LARGE SCALE GENOMIC DNA]</scope>
    <source>
        <strain evidence="1 2">DSM 5476</strain>
    </source>
</reference>
<gene>
    <name evidence="1" type="ORF">CLOSTMETH_01288</name>
</gene>
<organism evidence="1 2">
    <name type="scientific">[Clostridium] methylpentosum DSM 5476</name>
    <dbReference type="NCBI Taxonomy" id="537013"/>
    <lineage>
        <taxon>Bacteria</taxon>
        <taxon>Bacillati</taxon>
        <taxon>Bacillota</taxon>
        <taxon>Clostridia</taxon>
        <taxon>Eubacteriales</taxon>
        <taxon>Oscillospiraceae</taxon>
        <taxon>Oscillospiraceae incertae sedis</taxon>
    </lineage>
</organism>
<dbReference type="STRING" id="537013.CLOSTMETH_01288"/>
<evidence type="ECO:0000313" key="1">
    <source>
        <dbReference type="EMBL" id="EEG30981.1"/>
    </source>
</evidence>
<name>C0EBS0_9FIRM</name>
<protein>
    <submittedName>
        <fullName evidence="1">Uncharacterized protein</fullName>
    </submittedName>
</protein>
<proteinExistence type="predicted"/>
<reference evidence="1 2" key="1">
    <citation type="submission" date="2009-01" db="EMBL/GenBank/DDBJ databases">
        <authorList>
            <person name="Fulton L."/>
            <person name="Clifton S."/>
            <person name="Fulton B."/>
            <person name="Xu J."/>
            <person name="Minx P."/>
            <person name="Pepin K.H."/>
            <person name="Johnson M."/>
            <person name="Bhonagiri V."/>
            <person name="Nash W.E."/>
            <person name="Mardis E.R."/>
            <person name="Wilson R.K."/>
        </authorList>
    </citation>
    <scope>NUCLEOTIDE SEQUENCE [LARGE SCALE GENOMIC DNA]</scope>
    <source>
        <strain evidence="1 2">DSM 5476</strain>
    </source>
</reference>
<dbReference type="EMBL" id="ACEC01000045">
    <property type="protein sequence ID" value="EEG30981.1"/>
    <property type="molecule type" value="Genomic_DNA"/>
</dbReference>
<accession>C0EBS0</accession>
<dbReference type="AlphaFoldDB" id="C0EBS0"/>
<dbReference type="Proteomes" id="UP000003340">
    <property type="component" value="Unassembled WGS sequence"/>
</dbReference>
<sequence>MYNENNTLSPAKIELISNVSGAYSAPFWDGLREVAGTLDTVRKIRSVLETLSSTGNETEAYSLILAVYDLIAVETPLDIIELEPYPDAIKQFISEFLLDIDDLLIDYESEE</sequence>